<organism evidence="1 2">
    <name type="scientific">Erythroxylum novogranatense</name>
    <dbReference type="NCBI Taxonomy" id="1862640"/>
    <lineage>
        <taxon>Eukaryota</taxon>
        <taxon>Viridiplantae</taxon>
        <taxon>Streptophyta</taxon>
        <taxon>Embryophyta</taxon>
        <taxon>Tracheophyta</taxon>
        <taxon>Spermatophyta</taxon>
        <taxon>Magnoliopsida</taxon>
        <taxon>eudicotyledons</taxon>
        <taxon>Gunneridae</taxon>
        <taxon>Pentapetalae</taxon>
        <taxon>rosids</taxon>
        <taxon>fabids</taxon>
        <taxon>Malpighiales</taxon>
        <taxon>Erythroxylaceae</taxon>
        <taxon>Erythroxylum</taxon>
    </lineage>
</organism>
<gene>
    <name evidence="1" type="ORF">K2173_008283</name>
</gene>
<keyword evidence="2" id="KW-1185">Reference proteome</keyword>
<comment type="caution">
    <text evidence="1">The sequence shown here is derived from an EMBL/GenBank/DDBJ whole genome shotgun (WGS) entry which is preliminary data.</text>
</comment>
<evidence type="ECO:0000313" key="2">
    <source>
        <dbReference type="Proteomes" id="UP001159364"/>
    </source>
</evidence>
<dbReference type="Proteomes" id="UP001159364">
    <property type="component" value="Linkage Group LG01"/>
</dbReference>
<dbReference type="AlphaFoldDB" id="A0AAV8U7A0"/>
<dbReference type="EMBL" id="JAIWQS010000001">
    <property type="protein sequence ID" value="KAJ8773820.1"/>
    <property type="molecule type" value="Genomic_DNA"/>
</dbReference>
<name>A0AAV8U7A0_9ROSI</name>
<reference evidence="1 2" key="1">
    <citation type="submission" date="2021-09" db="EMBL/GenBank/DDBJ databases">
        <title>Genomic insights and catalytic innovation underlie evolution of tropane alkaloids biosynthesis.</title>
        <authorList>
            <person name="Wang Y.-J."/>
            <person name="Tian T."/>
            <person name="Huang J.-P."/>
            <person name="Huang S.-X."/>
        </authorList>
    </citation>
    <scope>NUCLEOTIDE SEQUENCE [LARGE SCALE GENOMIC DNA]</scope>
    <source>
        <strain evidence="1">KIB-2018</strain>
        <tissue evidence="1">Leaf</tissue>
    </source>
</reference>
<evidence type="ECO:0000313" key="1">
    <source>
        <dbReference type="EMBL" id="KAJ8773820.1"/>
    </source>
</evidence>
<accession>A0AAV8U7A0</accession>
<sequence length="86" mass="10029">MALAWGGGLFVKSMSFTWKLHLFHDHKSSYQQVLEKLLLLGFEPPLEAIYEYALIDWCCCSPFFGSNMKLVDCITSMRRKNRLHDN</sequence>
<proteinExistence type="predicted"/>
<protein>
    <submittedName>
        <fullName evidence="1">Uncharacterized protein</fullName>
    </submittedName>
</protein>